<organism evidence="1 2">
    <name type="scientific">Roseateles subflavus</name>
    <dbReference type="NCBI Taxonomy" id="3053353"/>
    <lineage>
        <taxon>Bacteria</taxon>
        <taxon>Pseudomonadati</taxon>
        <taxon>Pseudomonadota</taxon>
        <taxon>Betaproteobacteria</taxon>
        <taxon>Burkholderiales</taxon>
        <taxon>Sphaerotilaceae</taxon>
        <taxon>Roseateles</taxon>
    </lineage>
</organism>
<evidence type="ECO:0000313" key="2">
    <source>
        <dbReference type="Proteomes" id="UP001238603"/>
    </source>
</evidence>
<accession>A0ABT7LLC4</accession>
<reference evidence="1 2" key="1">
    <citation type="submission" date="2023-06" db="EMBL/GenBank/DDBJ databases">
        <title>Pelomonas sp. APW6 16S ribosomal RNA gene genome sequencing and assembly.</title>
        <authorList>
            <person name="Woo H."/>
        </authorList>
    </citation>
    <scope>NUCLEOTIDE SEQUENCE [LARGE SCALE GENOMIC DNA]</scope>
    <source>
        <strain evidence="1 2">APW6</strain>
    </source>
</reference>
<keyword evidence="1" id="KW-0012">Acyltransferase</keyword>
<dbReference type="Gene3D" id="3.40.630.30">
    <property type="match status" value="1"/>
</dbReference>
<dbReference type="EMBL" id="JASVDS010000004">
    <property type="protein sequence ID" value="MDL5033264.1"/>
    <property type="molecule type" value="Genomic_DNA"/>
</dbReference>
<keyword evidence="1" id="KW-0808">Transferase</keyword>
<keyword evidence="2" id="KW-1185">Reference proteome</keyword>
<dbReference type="Proteomes" id="UP001238603">
    <property type="component" value="Unassembled WGS sequence"/>
</dbReference>
<evidence type="ECO:0000313" key="1">
    <source>
        <dbReference type="EMBL" id="MDL5033264.1"/>
    </source>
</evidence>
<proteinExistence type="predicted"/>
<gene>
    <name evidence="1" type="ORF">QRD43_15215</name>
</gene>
<comment type="caution">
    <text evidence="1">The sequence shown here is derived from an EMBL/GenBank/DDBJ whole genome shotgun (WGS) entry which is preliminary data.</text>
</comment>
<dbReference type="GO" id="GO:0016746">
    <property type="term" value="F:acyltransferase activity"/>
    <property type="evidence" value="ECO:0007669"/>
    <property type="project" value="UniProtKB-KW"/>
</dbReference>
<dbReference type="SUPFAM" id="SSF55729">
    <property type="entry name" value="Acyl-CoA N-acyltransferases (Nat)"/>
    <property type="match status" value="1"/>
</dbReference>
<dbReference type="RefSeq" id="WP_285983353.1">
    <property type="nucleotide sequence ID" value="NZ_JASVDS010000004.1"/>
</dbReference>
<dbReference type="InterPro" id="IPR016181">
    <property type="entry name" value="Acyl_CoA_acyltransferase"/>
</dbReference>
<protein>
    <submittedName>
        <fullName evidence="1">GNAT family N-acetyltransferase</fullName>
        <ecNumber evidence="1">2.3.1.-</ecNumber>
    </submittedName>
</protein>
<dbReference type="EC" id="2.3.1.-" evidence="1"/>
<name>A0ABT7LLC4_9BURK</name>
<sequence>MSKLDLQPFEDLAAWDALVQRSPQGSLFCESWFAEAAREPVQRFAVMQKGTLKAGLCLPLAADGRGVIAPDLTIYAGLLYDLDAGRQRVKRRHDEFQIAEFVAAELATRFERVELQLAPQIEDLRPWLWHDYHGPAGGRFQLDLRYTTVLDISSLQGVGGSESAAQASTLFAEMETVRRYSVREGWKKGGRVEIVHDSAPLIDFYRALMSAQGQPPEEHRLQAMAGVMQGLISRGRGAIFHVLDAEGQLLYAVGYGWDERRAYYLYGAGSPDRSAPWQGTLAHWVAFQYLAQEHGLSEVDLEGVNSPQRGWFKLGFGGDLVSYACIRRGEQA</sequence>